<accession>A0A1G8C4R2</accession>
<evidence type="ECO:0000313" key="3">
    <source>
        <dbReference type="Proteomes" id="UP000198606"/>
    </source>
</evidence>
<dbReference type="AlphaFoldDB" id="A0A1G8C4R2"/>
<sequence>METLNGAVQTLIHGSNTLFILIGAIMVLAIHAGFAFLSAFGSVRSRSITAPTCRYTDWRGQPRLRRPSARRILWSIACMAALNFYRELPSTLNMLRFGDLP</sequence>
<proteinExistence type="predicted"/>
<name>A0A1G8C4R2_9GAMM</name>
<dbReference type="STRING" id="29435.SAMN05216588_104266"/>
<gene>
    <name evidence="2" type="ORF">SAMN05216588_104266</name>
</gene>
<evidence type="ECO:0000313" key="2">
    <source>
        <dbReference type="EMBL" id="SDH40354.1"/>
    </source>
</evidence>
<keyword evidence="1" id="KW-1133">Transmembrane helix</keyword>
<reference evidence="2 3" key="1">
    <citation type="submission" date="2016-10" db="EMBL/GenBank/DDBJ databases">
        <authorList>
            <person name="de Groot N.N."/>
        </authorList>
    </citation>
    <scope>NUCLEOTIDE SEQUENCE [LARGE SCALE GENOMIC DNA]</scope>
    <source>
        <strain evidence="2 3">LMG 18387</strain>
    </source>
</reference>
<keyword evidence="1" id="KW-0472">Membrane</keyword>
<dbReference type="EMBL" id="FNDG01000004">
    <property type="protein sequence ID" value="SDH40354.1"/>
    <property type="molecule type" value="Genomic_DNA"/>
</dbReference>
<protein>
    <submittedName>
        <fullName evidence="2">Uncharacterized protein</fullName>
    </submittedName>
</protein>
<evidence type="ECO:0000256" key="1">
    <source>
        <dbReference type="SAM" id="Phobius"/>
    </source>
</evidence>
<dbReference type="Proteomes" id="UP000198606">
    <property type="component" value="Unassembled WGS sequence"/>
</dbReference>
<feature type="transmembrane region" description="Helical" evidence="1">
    <location>
        <begin position="18"/>
        <end position="40"/>
    </location>
</feature>
<organism evidence="2 3">
    <name type="scientific">Phytopseudomonas flavescens</name>
    <dbReference type="NCBI Taxonomy" id="29435"/>
    <lineage>
        <taxon>Bacteria</taxon>
        <taxon>Pseudomonadati</taxon>
        <taxon>Pseudomonadota</taxon>
        <taxon>Gammaproteobacteria</taxon>
        <taxon>Pseudomonadales</taxon>
        <taxon>Pseudomonadaceae</taxon>
        <taxon>Phytopseudomonas</taxon>
    </lineage>
</organism>
<keyword evidence="1" id="KW-0812">Transmembrane</keyword>